<dbReference type="Pfam" id="PF00030">
    <property type="entry name" value="Crystall"/>
    <property type="match status" value="1"/>
</dbReference>
<dbReference type="AlphaFoldDB" id="A0A8T2N048"/>
<dbReference type="OrthoDB" id="9895617at2759"/>
<dbReference type="Gene3D" id="2.60.20.10">
    <property type="entry name" value="Crystallins"/>
    <property type="match status" value="1"/>
</dbReference>
<evidence type="ECO:0000256" key="1">
    <source>
        <dbReference type="ARBA" id="ARBA00009646"/>
    </source>
</evidence>
<dbReference type="SUPFAM" id="SSF49695">
    <property type="entry name" value="gamma-Crystallin-like"/>
    <property type="match status" value="2"/>
</dbReference>
<sequence>MELLEVGEYPCPESWGFFEPFIGSLRPLRMVSTPQGVNMSVRDTSQPLPGGVRVENPSEVKALLYERPFFEGECVELTDGVFDIREEQRDPETPLQAGGCRLDSVGSLKICGGLWVGCGAPGYEGRQYILEEGEYVGWWEWGGRMDSLLSLRPIMT</sequence>
<keyword evidence="2" id="KW-0677">Repeat</keyword>
<organism evidence="4 5">
    <name type="scientific">Albula glossodonta</name>
    <name type="common">roundjaw bonefish</name>
    <dbReference type="NCBI Taxonomy" id="121402"/>
    <lineage>
        <taxon>Eukaryota</taxon>
        <taxon>Metazoa</taxon>
        <taxon>Chordata</taxon>
        <taxon>Craniata</taxon>
        <taxon>Vertebrata</taxon>
        <taxon>Euteleostomi</taxon>
        <taxon>Actinopterygii</taxon>
        <taxon>Neopterygii</taxon>
        <taxon>Teleostei</taxon>
        <taxon>Albuliformes</taxon>
        <taxon>Albulidae</taxon>
        <taxon>Albula</taxon>
    </lineage>
</organism>
<reference evidence="4" key="1">
    <citation type="thesis" date="2021" institute="BYU ScholarsArchive" country="Provo, UT, USA">
        <title>Applications of and Algorithms for Genome Assembly and Genomic Analyses with an Emphasis on Marine Teleosts.</title>
        <authorList>
            <person name="Pickett B.D."/>
        </authorList>
    </citation>
    <scope>NUCLEOTIDE SEQUENCE</scope>
    <source>
        <strain evidence="4">HI-2016</strain>
    </source>
</reference>
<dbReference type="SMART" id="SM00247">
    <property type="entry name" value="XTALbg"/>
    <property type="match status" value="1"/>
</dbReference>
<proteinExistence type="inferred from homology"/>
<gene>
    <name evidence="4" type="ORF">JZ751_020414</name>
</gene>
<dbReference type="InterPro" id="IPR050252">
    <property type="entry name" value="Beta/Gamma-Crystallin"/>
</dbReference>
<evidence type="ECO:0000259" key="3">
    <source>
        <dbReference type="PROSITE" id="PS50915"/>
    </source>
</evidence>
<evidence type="ECO:0000313" key="4">
    <source>
        <dbReference type="EMBL" id="KAG9331062.1"/>
    </source>
</evidence>
<evidence type="ECO:0000256" key="2">
    <source>
        <dbReference type="ARBA" id="ARBA00022737"/>
    </source>
</evidence>
<comment type="caution">
    <text evidence="4">The sequence shown here is derived from an EMBL/GenBank/DDBJ whole genome shotgun (WGS) entry which is preliminary data.</text>
</comment>
<dbReference type="InterPro" id="IPR001064">
    <property type="entry name" value="Beta/gamma_crystallin"/>
</dbReference>
<name>A0A8T2N048_9TELE</name>
<dbReference type="InterPro" id="IPR011024">
    <property type="entry name" value="G_crystallin-like"/>
</dbReference>
<feature type="non-terminal residue" evidence="4">
    <location>
        <position position="156"/>
    </location>
</feature>
<evidence type="ECO:0000313" key="5">
    <source>
        <dbReference type="Proteomes" id="UP000824540"/>
    </source>
</evidence>
<dbReference type="PROSITE" id="PS50915">
    <property type="entry name" value="CRYSTALLIN_BETA_GAMMA"/>
    <property type="match status" value="2"/>
</dbReference>
<feature type="domain" description="Beta/gamma crystallin 'Greek key'" evidence="3">
    <location>
        <begin position="60"/>
        <end position="112"/>
    </location>
</feature>
<dbReference type="Proteomes" id="UP000824540">
    <property type="component" value="Unassembled WGS sequence"/>
</dbReference>
<feature type="domain" description="Beta/gamma crystallin 'Greek key'" evidence="3">
    <location>
        <begin position="113"/>
        <end position="155"/>
    </location>
</feature>
<accession>A0A8T2N048</accession>
<dbReference type="PANTHER" id="PTHR11818">
    <property type="entry name" value="BETA/GAMMA CRYSTALLIN"/>
    <property type="match status" value="1"/>
</dbReference>
<dbReference type="PANTHER" id="PTHR11818:SF2">
    <property type="entry name" value="BETA_GAMMA CRYSTALLIN DOMAIN-CONTAINING PROTEIN 1"/>
    <property type="match status" value="1"/>
</dbReference>
<keyword evidence="5" id="KW-1185">Reference proteome</keyword>
<dbReference type="EMBL" id="JAFBMS010000392">
    <property type="protein sequence ID" value="KAG9331062.1"/>
    <property type="molecule type" value="Genomic_DNA"/>
</dbReference>
<comment type="similarity">
    <text evidence="1">Belongs to the beta/gamma-crystallin family.</text>
</comment>
<protein>
    <recommendedName>
        <fullName evidence="3">Beta/gamma crystallin 'Greek key' domain-containing protein</fullName>
    </recommendedName>
</protein>